<evidence type="ECO:0000313" key="3">
    <source>
        <dbReference type="EMBL" id="WAP69479.1"/>
    </source>
</evidence>
<organism evidence="3 4">
    <name type="scientific">Jiella pelagia</name>
    <dbReference type="NCBI Taxonomy" id="2986949"/>
    <lineage>
        <taxon>Bacteria</taxon>
        <taxon>Pseudomonadati</taxon>
        <taxon>Pseudomonadota</taxon>
        <taxon>Alphaproteobacteria</taxon>
        <taxon>Hyphomicrobiales</taxon>
        <taxon>Aurantimonadaceae</taxon>
        <taxon>Jiella</taxon>
    </lineage>
</organism>
<feature type="transmembrane region" description="Helical" evidence="2">
    <location>
        <begin position="21"/>
        <end position="42"/>
    </location>
</feature>
<dbReference type="Pfam" id="PF10011">
    <property type="entry name" value="DUF2254"/>
    <property type="match status" value="1"/>
</dbReference>
<dbReference type="EMBL" id="CP114029">
    <property type="protein sequence ID" value="WAP69479.1"/>
    <property type="molecule type" value="Genomic_DNA"/>
</dbReference>
<keyword evidence="2" id="KW-0812">Transmembrane</keyword>
<protein>
    <submittedName>
        <fullName evidence="3">DUF2254 domain-containing protein</fullName>
    </submittedName>
</protein>
<evidence type="ECO:0000256" key="1">
    <source>
        <dbReference type="SAM" id="MobiDB-lite"/>
    </source>
</evidence>
<dbReference type="Proteomes" id="UP001164020">
    <property type="component" value="Chromosome"/>
</dbReference>
<evidence type="ECO:0000256" key="2">
    <source>
        <dbReference type="SAM" id="Phobius"/>
    </source>
</evidence>
<feature type="transmembrane region" description="Helical" evidence="2">
    <location>
        <begin position="109"/>
        <end position="128"/>
    </location>
</feature>
<name>A0ABY7C074_9HYPH</name>
<dbReference type="RefSeq" id="WP_268881916.1">
    <property type="nucleotide sequence ID" value="NZ_CP114029.1"/>
</dbReference>
<proteinExistence type="predicted"/>
<feature type="transmembrane region" description="Helical" evidence="2">
    <location>
        <begin position="62"/>
        <end position="88"/>
    </location>
</feature>
<evidence type="ECO:0000313" key="4">
    <source>
        <dbReference type="Proteomes" id="UP001164020"/>
    </source>
</evidence>
<feature type="region of interest" description="Disordered" evidence="1">
    <location>
        <begin position="456"/>
        <end position="477"/>
    </location>
</feature>
<keyword evidence="2" id="KW-1133">Transmembrane helix</keyword>
<keyword evidence="4" id="KW-1185">Reference proteome</keyword>
<keyword evidence="2" id="KW-0472">Membrane</keyword>
<reference evidence="3" key="1">
    <citation type="submission" date="2022-12" db="EMBL/GenBank/DDBJ databases">
        <title>Jiella pelagia sp. nov., isolated from phosphonate enriched culture of Northwest Pacific surface seawater.</title>
        <authorList>
            <person name="Shin D.Y."/>
            <person name="Hwang C.Y."/>
        </authorList>
    </citation>
    <scope>NUCLEOTIDE SEQUENCE</scope>
    <source>
        <strain evidence="3">HL-NP1</strain>
    </source>
</reference>
<dbReference type="InterPro" id="IPR018723">
    <property type="entry name" value="DUF2254_membrane"/>
</dbReference>
<feature type="compositionally biased region" description="Polar residues" evidence="1">
    <location>
        <begin position="465"/>
        <end position="477"/>
    </location>
</feature>
<feature type="transmembrane region" description="Helical" evidence="2">
    <location>
        <begin position="140"/>
        <end position="165"/>
    </location>
</feature>
<gene>
    <name evidence="3" type="ORF">OH818_04280</name>
</gene>
<accession>A0ABY7C074</accession>
<sequence length="477" mass="51755">MRALILQYYERISASYWFIPSVMAIVAAILAFVLIEIDTWVAPDALGSSPFLYATQPDGARAILSAIGGSMIGVAGTVFSVTMAAVVFASGSFGPRLLTNFMNDRGNQVTLGVFVATFVYSMIVLRSVRDGGEESVYGHMFVPNLAILGAIFLAIVSIGVLIYFIHHVPSNIHISNVIAGIGHGLLKQIDREFPAEPPRNKEEHENVRWQVPECFRRAGERSAGERVDWERHEAASEGGQTAFGEVVSDRVGYLQIVDRSSLIEAAKTADVLVRLTCSPGIFVHKGRTLFQVWPAERCSEEIREKLLASIAAGNSRSPRQDIDFLFDELVEIAGRALSPGVNDPYTAITCLDWLKAAMAAIAGRHSGDPYVVDGDGRLRAIIEAGDFASFIEIGFGHLRQYAASDMIAGEHLLTCLGEPPAGLPDRRAAAGRASPGQQVPRACARGAFGCVLSDHRDCRRPHPQSRVSWEPSTPSSH</sequence>